<dbReference type="InterPro" id="IPR015940">
    <property type="entry name" value="UBA"/>
</dbReference>
<dbReference type="SUPFAM" id="SSF101238">
    <property type="entry name" value="XPC-binding domain"/>
    <property type="match status" value="1"/>
</dbReference>
<evidence type="ECO:0000313" key="7">
    <source>
        <dbReference type="WBParaSite" id="NBR_0000474801-mRNA-1"/>
    </source>
</evidence>
<keyword evidence="2" id="KW-0472">Membrane</keyword>
<dbReference type="GO" id="GO:0043130">
    <property type="term" value="F:ubiquitin binding"/>
    <property type="evidence" value="ECO:0007669"/>
    <property type="project" value="TreeGrafter"/>
</dbReference>
<reference evidence="7" key="1">
    <citation type="submission" date="2017-02" db="UniProtKB">
        <authorList>
            <consortium name="WormBaseParasite"/>
        </authorList>
    </citation>
    <scope>IDENTIFICATION</scope>
</reference>
<keyword evidence="2" id="KW-1133">Transmembrane helix</keyword>
<dbReference type="GO" id="GO:0031593">
    <property type="term" value="F:polyubiquitin modification-dependent protein binding"/>
    <property type="evidence" value="ECO:0007669"/>
    <property type="project" value="TreeGrafter"/>
</dbReference>
<dbReference type="InterPro" id="IPR015360">
    <property type="entry name" value="XPC-bd"/>
</dbReference>
<proteinExistence type="predicted"/>
<dbReference type="Pfam" id="PF09280">
    <property type="entry name" value="XPC-binding"/>
    <property type="match status" value="1"/>
</dbReference>
<dbReference type="GO" id="GO:0005654">
    <property type="term" value="C:nucleoplasm"/>
    <property type="evidence" value="ECO:0007669"/>
    <property type="project" value="TreeGrafter"/>
</dbReference>
<dbReference type="WBParaSite" id="NBR_0000474801-mRNA-1">
    <property type="protein sequence ID" value="NBR_0000474801-mRNA-1"/>
    <property type="gene ID" value="NBR_0000474801"/>
</dbReference>
<evidence type="ECO:0000256" key="1">
    <source>
        <dbReference type="SAM" id="MobiDB-lite"/>
    </source>
</evidence>
<dbReference type="STRING" id="27835.A0A0N4XQE6"/>
<dbReference type="PANTHER" id="PTHR10621:SF0">
    <property type="entry name" value="UV EXCISION REPAIR PROTEIN RAD23"/>
    <property type="match status" value="1"/>
</dbReference>
<dbReference type="Gene3D" id="1.10.8.10">
    <property type="entry name" value="DNA helicase RuvA subunit, C-terminal domain"/>
    <property type="match status" value="1"/>
</dbReference>
<dbReference type="GO" id="GO:0043161">
    <property type="term" value="P:proteasome-mediated ubiquitin-dependent protein catabolic process"/>
    <property type="evidence" value="ECO:0007669"/>
    <property type="project" value="InterPro"/>
</dbReference>
<dbReference type="FunFam" id="1.10.8.10:FF:000003">
    <property type="entry name" value="UV excision repair protein RAD23 homolog"/>
    <property type="match status" value="1"/>
</dbReference>
<accession>A0A0N4XQE6</accession>
<organism evidence="7">
    <name type="scientific">Nippostrongylus brasiliensis</name>
    <name type="common">Rat hookworm</name>
    <dbReference type="NCBI Taxonomy" id="27835"/>
    <lineage>
        <taxon>Eukaryota</taxon>
        <taxon>Metazoa</taxon>
        <taxon>Ecdysozoa</taxon>
        <taxon>Nematoda</taxon>
        <taxon>Chromadorea</taxon>
        <taxon>Rhabditida</taxon>
        <taxon>Rhabditina</taxon>
        <taxon>Rhabditomorpha</taxon>
        <taxon>Strongyloidea</taxon>
        <taxon>Heligmosomidae</taxon>
        <taxon>Nippostrongylus</taxon>
    </lineage>
</organism>
<feature type="region of interest" description="Disordered" evidence="1">
    <location>
        <begin position="1"/>
        <end position="45"/>
    </location>
</feature>
<keyword evidence="6" id="KW-1185">Reference proteome</keyword>
<dbReference type="Gene3D" id="1.10.10.540">
    <property type="entry name" value="XPC-binding domain"/>
    <property type="match status" value="1"/>
</dbReference>
<dbReference type="PANTHER" id="PTHR10621">
    <property type="entry name" value="UV EXCISION REPAIR PROTEIN RAD23"/>
    <property type="match status" value="1"/>
</dbReference>
<evidence type="ECO:0000259" key="3">
    <source>
        <dbReference type="Pfam" id="PF00627"/>
    </source>
</evidence>
<keyword evidence="2" id="KW-0812">Transmembrane</keyword>
<dbReference type="InterPro" id="IPR036353">
    <property type="entry name" value="XPC-bd_sf"/>
</dbReference>
<name>A0A0N4XQE6_NIPBR</name>
<feature type="domain" description="UBA" evidence="3">
    <location>
        <begin position="43"/>
        <end position="65"/>
    </location>
</feature>
<evidence type="ECO:0000313" key="6">
    <source>
        <dbReference type="Proteomes" id="UP000271162"/>
    </source>
</evidence>
<dbReference type="InterPro" id="IPR009060">
    <property type="entry name" value="UBA-like_sf"/>
</dbReference>
<sequence>RKAPAESTPPPASAAPAAASSTPSASAPPEKPAQSEPQKQSTPTEAVVAALRAAYWNPDRAVEYLLSGIPDEEQMPIEVGEAAVSQLDALRQLPQMDELRNLVRSNPEILPTLIQQIATVNPELMDVIQNNQEEFLRILNSAPSTGAGQVFLTHFQFSFCFFSFAEGILIVCVVLHVFEVKFLFWYCMAKPELRVTSLMLLLKWWRRSKS</sequence>
<dbReference type="EMBL" id="UYSL01009548">
    <property type="protein sequence ID" value="VDL68341.1"/>
    <property type="molecule type" value="Genomic_DNA"/>
</dbReference>
<dbReference type="Pfam" id="PF00627">
    <property type="entry name" value="UBA"/>
    <property type="match status" value="1"/>
</dbReference>
<dbReference type="GO" id="GO:0006289">
    <property type="term" value="P:nucleotide-excision repair"/>
    <property type="evidence" value="ECO:0007669"/>
    <property type="project" value="InterPro"/>
</dbReference>
<reference evidence="5 6" key="2">
    <citation type="submission" date="2018-11" db="EMBL/GenBank/DDBJ databases">
        <authorList>
            <consortium name="Pathogen Informatics"/>
        </authorList>
    </citation>
    <scope>NUCLEOTIDE SEQUENCE [LARGE SCALE GENOMIC DNA]</scope>
</reference>
<evidence type="ECO:0000256" key="2">
    <source>
        <dbReference type="SAM" id="Phobius"/>
    </source>
</evidence>
<protein>
    <submittedName>
        <fullName evidence="7">STI1 domain-containing protein</fullName>
    </submittedName>
</protein>
<dbReference type="Proteomes" id="UP000271162">
    <property type="component" value="Unassembled WGS sequence"/>
</dbReference>
<dbReference type="AlphaFoldDB" id="A0A0N4XQE6"/>
<dbReference type="SUPFAM" id="SSF46934">
    <property type="entry name" value="UBA-like"/>
    <property type="match status" value="1"/>
</dbReference>
<evidence type="ECO:0000259" key="4">
    <source>
        <dbReference type="Pfam" id="PF09280"/>
    </source>
</evidence>
<feature type="transmembrane region" description="Helical" evidence="2">
    <location>
        <begin position="157"/>
        <end position="177"/>
    </location>
</feature>
<feature type="domain" description="XPC-binding" evidence="4">
    <location>
        <begin position="87"/>
        <end position="141"/>
    </location>
</feature>
<evidence type="ECO:0000313" key="5">
    <source>
        <dbReference type="EMBL" id="VDL68341.1"/>
    </source>
</evidence>
<dbReference type="GO" id="GO:0003684">
    <property type="term" value="F:damaged DNA binding"/>
    <property type="evidence" value="ECO:0007669"/>
    <property type="project" value="InterPro"/>
</dbReference>
<dbReference type="GO" id="GO:0070628">
    <property type="term" value="F:proteasome binding"/>
    <property type="evidence" value="ECO:0007669"/>
    <property type="project" value="TreeGrafter"/>
</dbReference>
<dbReference type="GO" id="GO:0005829">
    <property type="term" value="C:cytosol"/>
    <property type="evidence" value="ECO:0007669"/>
    <property type="project" value="TreeGrafter"/>
</dbReference>
<feature type="compositionally biased region" description="Low complexity" evidence="1">
    <location>
        <begin position="14"/>
        <end position="40"/>
    </location>
</feature>
<gene>
    <name evidence="5" type="ORF">NBR_LOCUS4752</name>
</gene>